<keyword evidence="4" id="KW-1185">Reference proteome</keyword>
<dbReference type="CDD" id="cd15800">
    <property type="entry name" value="PMEI-like_2"/>
    <property type="match status" value="1"/>
</dbReference>
<comment type="caution">
    <text evidence="3">The sequence shown here is derived from an EMBL/GenBank/DDBJ whole genome shotgun (WGS) entry which is preliminary data.</text>
</comment>
<dbReference type="SMART" id="SM00856">
    <property type="entry name" value="PMEI"/>
    <property type="match status" value="1"/>
</dbReference>
<dbReference type="Gene3D" id="1.20.140.40">
    <property type="entry name" value="Invertase/pectin methylesterase inhibitor family protein"/>
    <property type="match status" value="1"/>
</dbReference>
<feature type="chain" id="PRO_5013775756" description="Pectinesterase inhibitor domain-containing protein" evidence="1">
    <location>
        <begin position="30"/>
        <end position="174"/>
    </location>
</feature>
<evidence type="ECO:0000259" key="2">
    <source>
        <dbReference type="SMART" id="SM00856"/>
    </source>
</evidence>
<protein>
    <recommendedName>
        <fullName evidence="2">Pectinesterase inhibitor domain-containing protein</fullName>
    </recommendedName>
</protein>
<dbReference type="EMBL" id="NKXS01001001">
    <property type="protein sequence ID" value="PIN21112.1"/>
    <property type="molecule type" value="Genomic_DNA"/>
</dbReference>
<name>A0A2G9HUA8_9LAMI</name>
<dbReference type="Pfam" id="PF04043">
    <property type="entry name" value="PMEI"/>
    <property type="match status" value="1"/>
</dbReference>
<dbReference type="GO" id="GO:0004857">
    <property type="term" value="F:enzyme inhibitor activity"/>
    <property type="evidence" value="ECO:0007669"/>
    <property type="project" value="InterPro"/>
</dbReference>
<dbReference type="OrthoDB" id="770764at2759"/>
<dbReference type="InterPro" id="IPR035513">
    <property type="entry name" value="Invertase/methylesterase_inhib"/>
</dbReference>
<keyword evidence="1" id="KW-0732">Signal</keyword>
<dbReference type="Proteomes" id="UP000231279">
    <property type="component" value="Unassembled WGS sequence"/>
</dbReference>
<evidence type="ECO:0000313" key="4">
    <source>
        <dbReference type="Proteomes" id="UP000231279"/>
    </source>
</evidence>
<dbReference type="SUPFAM" id="SSF101148">
    <property type="entry name" value="Plant invertase/pectin methylesterase inhibitor"/>
    <property type="match status" value="1"/>
</dbReference>
<gene>
    <name evidence="3" type="ORF">CDL12_06195</name>
</gene>
<sequence>MAPIKFNYLFLTSATLLLLFAAQCPSAEARKFIGVNPWCHTASYRRLCTRMVAGATTWQDASVNAMKSTLGLAKGLQGVVNLVKPAIASLSKTSQESIIATCIDDFEGIVDDLEKSLQSMKIQDIGTIRSRLSAALSGDCEEALSEFHIQSPISRYAKLLHKEVDNCLAVLLQI</sequence>
<reference evidence="4" key="1">
    <citation type="journal article" date="2018" name="Gigascience">
        <title>Genome assembly of the Pink Ipe (Handroanthus impetiginosus, Bignoniaceae), a highly valued, ecologically keystone Neotropical timber forest tree.</title>
        <authorList>
            <person name="Silva-Junior O.B."/>
            <person name="Grattapaglia D."/>
            <person name="Novaes E."/>
            <person name="Collevatti R.G."/>
        </authorList>
    </citation>
    <scope>NUCLEOTIDE SEQUENCE [LARGE SCALE GENOMIC DNA]</scope>
    <source>
        <strain evidence="4">cv. UFG-1</strain>
    </source>
</reference>
<proteinExistence type="predicted"/>
<dbReference type="InterPro" id="IPR006501">
    <property type="entry name" value="Pectinesterase_inhib_dom"/>
</dbReference>
<evidence type="ECO:0000256" key="1">
    <source>
        <dbReference type="SAM" id="SignalP"/>
    </source>
</evidence>
<accession>A0A2G9HUA8</accession>
<feature type="domain" description="Pectinesterase inhibitor" evidence="2">
    <location>
        <begin position="28"/>
        <end position="170"/>
    </location>
</feature>
<dbReference type="NCBIfam" id="TIGR01614">
    <property type="entry name" value="PME_inhib"/>
    <property type="match status" value="1"/>
</dbReference>
<organism evidence="3 4">
    <name type="scientific">Handroanthus impetiginosus</name>
    <dbReference type="NCBI Taxonomy" id="429701"/>
    <lineage>
        <taxon>Eukaryota</taxon>
        <taxon>Viridiplantae</taxon>
        <taxon>Streptophyta</taxon>
        <taxon>Embryophyta</taxon>
        <taxon>Tracheophyta</taxon>
        <taxon>Spermatophyta</taxon>
        <taxon>Magnoliopsida</taxon>
        <taxon>eudicotyledons</taxon>
        <taxon>Gunneridae</taxon>
        <taxon>Pentapetalae</taxon>
        <taxon>asterids</taxon>
        <taxon>lamiids</taxon>
        <taxon>Lamiales</taxon>
        <taxon>Bignoniaceae</taxon>
        <taxon>Crescentiina</taxon>
        <taxon>Tabebuia alliance</taxon>
        <taxon>Handroanthus</taxon>
    </lineage>
</organism>
<evidence type="ECO:0000313" key="3">
    <source>
        <dbReference type="EMBL" id="PIN21112.1"/>
    </source>
</evidence>
<feature type="signal peptide" evidence="1">
    <location>
        <begin position="1"/>
        <end position="29"/>
    </location>
</feature>
<dbReference type="AlphaFoldDB" id="A0A2G9HUA8"/>